<keyword evidence="2" id="KW-0347">Helicase</keyword>
<evidence type="ECO:0000313" key="3">
    <source>
        <dbReference type="Proteomes" id="UP000265520"/>
    </source>
</evidence>
<feature type="compositionally biased region" description="Polar residues" evidence="1">
    <location>
        <begin position="22"/>
        <end position="37"/>
    </location>
</feature>
<keyword evidence="2" id="KW-0067">ATP-binding</keyword>
<proteinExistence type="predicted"/>
<feature type="region of interest" description="Disordered" evidence="1">
    <location>
        <begin position="14"/>
        <end position="37"/>
    </location>
</feature>
<feature type="region of interest" description="Disordered" evidence="1">
    <location>
        <begin position="177"/>
        <end position="199"/>
    </location>
</feature>
<protein>
    <submittedName>
        <fullName evidence="2">ATP-dependent DNA helicase PIF1</fullName>
    </submittedName>
</protein>
<dbReference type="EMBL" id="LXQA010000035">
    <property type="protein sequence ID" value="MCH79318.1"/>
    <property type="molecule type" value="Genomic_DNA"/>
</dbReference>
<feature type="compositionally biased region" description="Polar residues" evidence="1">
    <location>
        <begin position="219"/>
        <end position="265"/>
    </location>
</feature>
<evidence type="ECO:0000256" key="1">
    <source>
        <dbReference type="SAM" id="MobiDB-lite"/>
    </source>
</evidence>
<reference evidence="2 3" key="1">
    <citation type="journal article" date="2018" name="Front. Plant Sci.">
        <title>Red Clover (Trifolium pratense) and Zigzag Clover (T. medium) - A Picture of Genomic Similarities and Differences.</title>
        <authorList>
            <person name="Dluhosova J."/>
            <person name="Istvanek J."/>
            <person name="Nedelnik J."/>
            <person name="Repkova J."/>
        </authorList>
    </citation>
    <scope>NUCLEOTIDE SEQUENCE [LARGE SCALE GENOMIC DNA]</scope>
    <source>
        <strain evidence="3">cv. 10/8</strain>
        <tissue evidence="2">Leaf</tissue>
    </source>
</reference>
<organism evidence="2 3">
    <name type="scientific">Trifolium medium</name>
    <dbReference type="NCBI Taxonomy" id="97028"/>
    <lineage>
        <taxon>Eukaryota</taxon>
        <taxon>Viridiplantae</taxon>
        <taxon>Streptophyta</taxon>
        <taxon>Embryophyta</taxon>
        <taxon>Tracheophyta</taxon>
        <taxon>Spermatophyta</taxon>
        <taxon>Magnoliopsida</taxon>
        <taxon>eudicotyledons</taxon>
        <taxon>Gunneridae</taxon>
        <taxon>Pentapetalae</taxon>
        <taxon>rosids</taxon>
        <taxon>fabids</taxon>
        <taxon>Fabales</taxon>
        <taxon>Fabaceae</taxon>
        <taxon>Papilionoideae</taxon>
        <taxon>50 kb inversion clade</taxon>
        <taxon>NPAAA clade</taxon>
        <taxon>Hologalegina</taxon>
        <taxon>IRL clade</taxon>
        <taxon>Trifolieae</taxon>
        <taxon>Trifolium</taxon>
    </lineage>
</organism>
<dbReference type="GO" id="GO:0004386">
    <property type="term" value="F:helicase activity"/>
    <property type="evidence" value="ECO:0007669"/>
    <property type="project" value="UniProtKB-KW"/>
</dbReference>
<dbReference type="Proteomes" id="UP000265520">
    <property type="component" value="Unassembled WGS sequence"/>
</dbReference>
<evidence type="ECO:0000313" key="2">
    <source>
        <dbReference type="EMBL" id="MCH79318.1"/>
    </source>
</evidence>
<feature type="compositionally biased region" description="Polar residues" evidence="1">
    <location>
        <begin position="125"/>
        <end position="142"/>
    </location>
</feature>
<name>A0A392LWI0_9FABA</name>
<accession>A0A392LWI0</accession>
<keyword evidence="2" id="KW-0547">Nucleotide-binding</keyword>
<keyword evidence="2" id="KW-0378">Hydrolase</keyword>
<comment type="caution">
    <text evidence="2">The sequence shown here is derived from an EMBL/GenBank/DDBJ whole genome shotgun (WGS) entry which is preliminary data.</text>
</comment>
<dbReference type="AlphaFoldDB" id="A0A392LWI0"/>
<gene>
    <name evidence="2" type="ORF">A2U01_0000065</name>
</gene>
<keyword evidence="3" id="KW-1185">Reference proteome</keyword>
<feature type="compositionally biased region" description="Polar residues" evidence="1">
    <location>
        <begin position="177"/>
        <end position="196"/>
    </location>
</feature>
<sequence>MEFTQATIARFNRKQKLKRTSTSKNGSSSENVAPTMDNTSCQPTSEFPGCNFENLLVNVTPMDINPTREMFKRKANRTPLSILTQDSTLTQNILQDENLNIPSKRIIIRSPKGMCYVDNVKNNSNCHSSKTTQQVNVNQLDTNRNREASKRKVGIPPLSPLTQDSVLTETNPSFVSTFTQDGIRSPNLTPEENLNIPSKRIRIPNRKYFSPVSCVTNTSKASASNLSKTTPQGSSSAHSKVTNNTPERPTASQVSNVTLQRSVQRTTKKYPLQNKYIGVQRLDFEDETVGSSNMVNNLEECKSTLYASAESEDQ</sequence>
<feature type="region of interest" description="Disordered" evidence="1">
    <location>
        <begin position="125"/>
        <end position="165"/>
    </location>
</feature>
<feature type="region of interest" description="Disordered" evidence="1">
    <location>
        <begin position="219"/>
        <end position="266"/>
    </location>
</feature>